<evidence type="ECO:0000313" key="2">
    <source>
        <dbReference type="EMBL" id="KUM48927.1"/>
    </source>
</evidence>
<accession>A0A101M0Y6</accession>
<keyword evidence="1" id="KW-0732">Signal</keyword>
<feature type="chain" id="PRO_5007100208" description="Glycine-rich protein" evidence="1">
    <location>
        <begin position="21"/>
        <end position="51"/>
    </location>
</feature>
<sequence length="51" mass="5972">MVPSRIFPAFLLACIPLCLTVQSGETMDDRDSKNDYGWHEWILLYRENNIV</sequence>
<feature type="signal peptide" evidence="1">
    <location>
        <begin position="1"/>
        <end position="20"/>
    </location>
</feature>
<geneLocation type="mitochondrion" evidence="2"/>
<evidence type="ECO:0008006" key="3">
    <source>
        <dbReference type="Google" id="ProtNLM"/>
    </source>
</evidence>
<dbReference type="AlphaFoldDB" id="A0A101M0Y6"/>
<keyword evidence="2" id="KW-0496">Mitochondrion</keyword>
<name>A0A101M0Y6_PICGL</name>
<reference evidence="2" key="1">
    <citation type="journal article" date="2015" name="Genome Biol. Evol.">
        <title>Organellar Genomes of White Spruce (Picea glauca): Assembly and Annotation.</title>
        <authorList>
            <person name="Jackman S.D."/>
            <person name="Warren R.L."/>
            <person name="Gibb E.A."/>
            <person name="Vandervalk B.P."/>
            <person name="Mohamadi H."/>
            <person name="Chu J."/>
            <person name="Raymond A."/>
            <person name="Pleasance S."/>
            <person name="Coope R."/>
            <person name="Wildung M.R."/>
            <person name="Ritland C.E."/>
            <person name="Bousquet J."/>
            <person name="Jones S.J."/>
            <person name="Bohlmann J."/>
            <person name="Birol I."/>
        </authorList>
    </citation>
    <scope>NUCLEOTIDE SEQUENCE [LARGE SCALE GENOMIC DNA]</scope>
    <source>
        <tissue evidence="2">Flushing bud</tissue>
    </source>
</reference>
<gene>
    <name evidence="2" type="ORF">ABT39_MTgene4263</name>
</gene>
<protein>
    <recommendedName>
        <fullName evidence="3">Glycine-rich protein</fullName>
    </recommendedName>
</protein>
<evidence type="ECO:0000256" key="1">
    <source>
        <dbReference type="SAM" id="SignalP"/>
    </source>
</evidence>
<dbReference type="EMBL" id="LKAM01000004">
    <property type="protein sequence ID" value="KUM48927.1"/>
    <property type="molecule type" value="Genomic_DNA"/>
</dbReference>
<proteinExistence type="predicted"/>
<organism evidence="2">
    <name type="scientific">Picea glauca</name>
    <name type="common">White spruce</name>
    <name type="synonym">Pinus glauca</name>
    <dbReference type="NCBI Taxonomy" id="3330"/>
    <lineage>
        <taxon>Eukaryota</taxon>
        <taxon>Viridiplantae</taxon>
        <taxon>Streptophyta</taxon>
        <taxon>Embryophyta</taxon>
        <taxon>Tracheophyta</taxon>
        <taxon>Spermatophyta</taxon>
        <taxon>Pinopsida</taxon>
        <taxon>Pinidae</taxon>
        <taxon>Conifers I</taxon>
        <taxon>Pinales</taxon>
        <taxon>Pinaceae</taxon>
        <taxon>Picea</taxon>
    </lineage>
</organism>
<comment type="caution">
    <text evidence="2">The sequence shown here is derived from an EMBL/GenBank/DDBJ whole genome shotgun (WGS) entry which is preliminary data.</text>
</comment>